<accession>A0A918URZ1</accession>
<dbReference type="PANTHER" id="PTHR11102:SF160">
    <property type="entry name" value="ERAD-ASSOCIATED E3 UBIQUITIN-PROTEIN LIGASE COMPONENT HRD3"/>
    <property type="match status" value="1"/>
</dbReference>
<dbReference type="InterPro" id="IPR011990">
    <property type="entry name" value="TPR-like_helical_dom_sf"/>
</dbReference>
<keyword evidence="1" id="KW-0472">Membrane</keyword>
<dbReference type="AlphaFoldDB" id="A0A918URZ1"/>
<gene>
    <name evidence="2" type="ORF">GCM10011273_15200</name>
</gene>
<reference evidence="2" key="2">
    <citation type="submission" date="2020-09" db="EMBL/GenBank/DDBJ databases">
        <authorList>
            <person name="Sun Q."/>
            <person name="Kim S."/>
        </authorList>
    </citation>
    <scope>NUCLEOTIDE SEQUENCE</scope>
    <source>
        <strain evidence="2">KCTC 32296</strain>
    </source>
</reference>
<dbReference type="Pfam" id="PF08238">
    <property type="entry name" value="Sel1"/>
    <property type="match status" value="3"/>
</dbReference>
<proteinExistence type="predicted"/>
<reference evidence="2" key="1">
    <citation type="journal article" date="2014" name="Int. J. Syst. Evol. Microbiol.">
        <title>Complete genome sequence of Corynebacterium casei LMG S-19264T (=DSM 44701T), isolated from a smear-ripened cheese.</title>
        <authorList>
            <consortium name="US DOE Joint Genome Institute (JGI-PGF)"/>
            <person name="Walter F."/>
            <person name="Albersmeier A."/>
            <person name="Kalinowski J."/>
            <person name="Ruckert C."/>
        </authorList>
    </citation>
    <scope>NUCLEOTIDE SEQUENCE</scope>
    <source>
        <strain evidence="2">KCTC 32296</strain>
    </source>
</reference>
<dbReference type="InterPro" id="IPR050767">
    <property type="entry name" value="Sel1_AlgK"/>
</dbReference>
<keyword evidence="3" id="KW-1185">Reference proteome</keyword>
<feature type="transmembrane region" description="Helical" evidence="1">
    <location>
        <begin position="16"/>
        <end position="35"/>
    </location>
</feature>
<sequence>MAIRDMSKRTKQNWKIWAYVVPVVAVLAGFGYVAYENWGVQAYPDPIEVERKAAEGGKLSSQVRMAEIYDYGFSVPVDKAEAAKWYRLAAEQGHGGSQFILAEKLMRGEGVVRNDAEAFGWYQKAGFKDHAVARFKAADMLERGTGTDKNLLRAYVEFTRLARDGDQAAAAVRAQALEGQLTPEEKAKAVEYLAETKAE</sequence>
<evidence type="ECO:0000313" key="3">
    <source>
        <dbReference type="Proteomes" id="UP000662572"/>
    </source>
</evidence>
<dbReference type="Gene3D" id="1.25.40.10">
    <property type="entry name" value="Tetratricopeptide repeat domain"/>
    <property type="match status" value="1"/>
</dbReference>
<keyword evidence="1" id="KW-0812">Transmembrane</keyword>
<organism evidence="2 3">
    <name type="scientific">Asticcacaulis endophyticus</name>
    <dbReference type="NCBI Taxonomy" id="1395890"/>
    <lineage>
        <taxon>Bacteria</taxon>
        <taxon>Pseudomonadati</taxon>
        <taxon>Pseudomonadota</taxon>
        <taxon>Alphaproteobacteria</taxon>
        <taxon>Caulobacterales</taxon>
        <taxon>Caulobacteraceae</taxon>
        <taxon>Asticcacaulis</taxon>
    </lineage>
</organism>
<dbReference type="Proteomes" id="UP000662572">
    <property type="component" value="Unassembled WGS sequence"/>
</dbReference>
<keyword evidence="1" id="KW-1133">Transmembrane helix</keyword>
<evidence type="ECO:0000256" key="1">
    <source>
        <dbReference type="SAM" id="Phobius"/>
    </source>
</evidence>
<dbReference type="PANTHER" id="PTHR11102">
    <property type="entry name" value="SEL-1-LIKE PROTEIN"/>
    <property type="match status" value="1"/>
</dbReference>
<evidence type="ECO:0008006" key="4">
    <source>
        <dbReference type="Google" id="ProtNLM"/>
    </source>
</evidence>
<dbReference type="SMART" id="SM00671">
    <property type="entry name" value="SEL1"/>
    <property type="match status" value="3"/>
</dbReference>
<dbReference type="SUPFAM" id="SSF81901">
    <property type="entry name" value="HCP-like"/>
    <property type="match status" value="1"/>
</dbReference>
<protein>
    <recommendedName>
        <fullName evidence="4">Sel1 repeat family protein</fullName>
    </recommendedName>
</protein>
<comment type="caution">
    <text evidence="2">The sequence shown here is derived from an EMBL/GenBank/DDBJ whole genome shotgun (WGS) entry which is preliminary data.</text>
</comment>
<name>A0A918URZ1_9CAUL</name>
<evidence type="ECO:0000313" key="2">
    <source>
        <dbReference type="EMBL" id="GGZ30007.1"/>
    </source>
</evidence>
<dbReference type="InterPro" id="IPR006597">
    <property type="entry name" value="Sel1-like"/>
</dbReference>
<dbReference type="EMBL" id="BMZB01000001">
    <property type="protein sequence ID" value="GGZ30007.1"/>
    <property type="molecule type" value="Genomic_DNA"/>
</dbReference>